<organism evidence="2 3">
    <name type="scientific">Macrostomum lignano</name>
    <dbReference type="NCBI Taxonomy" id="282301"/>
    <lineage>
        <taxon>Eukaryota</taxon>
        <taxon>Metazoa</taxon>
        <taxon>Spiralia</taxon>
        <taxon>Lophotrochozoa</taxon>
        <taxon>Platyhelminthes</taxon>
        <taxon>Rhabditophora</taxon>
        <taxon>Macrostomorpha</taxon>
        <taxon>Macrostomida</taxon>
        <taxon>Macrostomidae</taxon>
        <taxon>Macrostomum</taxon>
    </lineage>
</organism>
<dbReference type="Proteomes" id="UP000095280">
    <property type="component" value="Unplaced"/>
</dbReference>
<accession>A0A1I8GS85</accession>
<feature type="region of interest" description="Disordered" evidence="1">
    <location>
        <begin position="215"/>
        <end position="347"/>
    </location>
</feature>
<keyword evidence="2" id="KW-1185">Reference proteome</keyword>
<sequence>MSEEGFYLVMLAKRDALETALWQCYNQLFTKLGYFNKHQVTIDGKSVPLTQETMATTVDGHVTKGNRDGFFIFRQHFIHVFEDGSLMLQLIKDACTALEKPMGQLNDKQAAFASKSNPLLRTVYWYIDKHFITQLPPAQQASFTVDCLMFGEWECKSFNLIGMHLVALACMLEAKELATFLPPEAPSIQRWSIRFLAKKAITLSISFKDVRTPVGGSGAGAGTAKTLDKGANDKKAGKEAKDAKDKDAKGKDAKGKDAKDKDGKGKDAKGKDAKDKDAKGKDAKGKDAKGKEAKDKDAKGKDAKGKDGKAKDAKDKDAKSKDAKGKDAKGKDAKGKDAKGKDAKAKTPAKNFDVARFRVQFGESQCSPRVVFASASPASISVTASAAQRHSRWNPRRHARVEHSDELGIVDATVAVDVDLSEHFFHLSVLVLVAEAV</sequence>
<protein>
    <submittedName>
        <fullName evidence="3">EF-hand domain-containing protein</fullName>
    </submittedName>
</protein>
<feature type="compositionally biased region" description="Basic and acidic residues" evidence="1">
    <location>
        <begin position="226"/>
        <end position="345"/>
    </location>
</feature>
<evidence type="ECO:0000313" key="2">
    <source>
        <dbReference type="Proteomes" id="UP000095280"/>
    </source>
</evidence>
<reference evidence="3" key="1">
    <citation type="submission" date="2016-11" db="UniProtKB">
        <authorList>
            <consortium name="WormBaseParasite"/>
        </authorList>
    </citation>
    <scope>IDENTIFICATION</scope>
</reference>
<evidence type="ECO:0000313" key="3">
    <source>
        <dbReference type="WBParaSite" id="maker-uti_cns_0002963-snap-gene-0.5-mRNA-1"/>
    </source>
</evidence>
<dbReference type="WBParaSite" id="maker-uti_cns_0002963-snap-gene-0.5-mRNA-1">
    <property type="protein sequence ID" value="maker-uti_cns_0002963-snap-gene-0.5-mRNA-1"/>
    <property type="gene ID" value="maker-uti_cns_0002963-snap-gene-0.5"/>
</dbReference>
<name>A0A1I8GS85_9PLAT</name>
<evidence type="ECO:0000256" key="1">
    <source>
        <dbReference type="SAM" id="MobiDB-lite"/>
    </source>
</evidence>
<dbReference type="AlphaFoldDB" id="A0A1I8GS85"/>
<proteinExistence type="predicted"/>